<proteinExistence type="predicted"/>
<reference evidence="2 3" key="1">
    <citation type="submission" date="2021-01" db="EMBL/GenBank/DDBJ databases">
        <title>Belnapia mucosa sp. nov. and Belnapia arida sp. nov., isolated from the Tabernas Desert (Almeria, Spain).</title>
        <authorList>
            <person name="Molina-Menor E."/>
            <person name="Vidal-Verdu A."/>
            <person name="Calonge A."/>
            <person name="Satari L."/>
            <person name="Pereto Magraner J."/>
            <person name="Porcar Miralles M."/>
        </authorList>
    </citation>
    <scope>NUCLEOTIDE SEQUENCE [LARGE SCALE GENOMIC DNA]</scope>
    <source>
        <strain evidence="2 3">T6</strain>
    </source>
</reference>
<name>A0ABS1V3G4_9PROT</name>
<evidence type="ECO:0000259" key="1">
    <source>
        <dbReference type="Pfam" id="PF22691"/>
    </source>
</evidence>
<accession>A0ABS1V3G4</accession>
<dbReference type="CDD" id="cd00829">
    <property type="entry name" value="SCP-x_thiolase"/>
    <property type="match status" value="1"/>
</dbReference>
<feature type="domain" description="Thiolase C-terminal" evidence="1">
    <location>
        <begin position="266"/>
        <end position="370"/>
    </location>
</feature>
<dbReference type="Pfam" id="PF22691">
    <property type="entry name" value="Thiolase_C_1"/>
    <property type="match status" value="1"/>
</dbReference>
<dbReference type="PANTHER" id="PTHR42870">
    <property type="entry name" value="ACETYL-COA C-ACETYLTRANSFERASE"/>
    <property type="match status" value="1"/>
</dbReference>
<evidence type="ECO:0000313" key="3">
    <source>
        <dbReference type="Proteomes" id="UP000606490"/>
    </source>
</evidence>
<comment type="caution">
    <text evidence="2">The sequence shown here is derived from an EMBL/GenBank/DDBJ whole genome shotgun (WGS) entry which is preliminary data.</text>
</comment>
<gene>
    <name evidence="2" type="ORF">JMJ55_12340</name>
</gene>
<dbReference type="PANTHER" id="PTHR42870:SF1">
    <property type="entry name" value="NON-SPECIFIC LIPID-TRANSFER PROTEIN-LIKE 2"/>
    <property type="match status" value="1"/>
</dbReference>
<dbReference type="PIRSF" id="PIRSF000429">
    <property type="entry name" value="Ac-CoA_Ac_transf"/>
    <property type="match status" value="1"/>
</dbReference>
<evidence type="ECO:0000313" key="2">
    <source>
        <dbReference type="EMBL" id="MBL6456117.1"/>
    </source>
</evidence>
<protein>
    <recommendedName>
        <fullName evidence="1">Thiolase C-terminal domain-containing protein</fullName>
    </recommendedName>
</protein>
<dbReference type="RefSeq" id="WP_202825851.1">
    <property type="nucleotide sequence ID" value="NZ_JAEUXJ010000004.1"/>
</dbReference>
<keyword evidence="3" id="KW-1185">Reference proteome</keyword>
<dbReference type="Gene3D" id="3.40.47.10">
    <property type="match status" value="1"/>
</dbReference>
<dbReference type="SUPFAM" id="SSF53901">
    <property type="entry name" value="Thiolase-like"/>
    <property type="match status" value="2"/>
</dbReference>
<dbReference type="InterPro" id="IPR055140">
    <property type="entry name" value="Thiolase_C_2"/>
</dbReference>
<dbReference type="EMBL" id="JAEUXJ010000004">
    <property type="protein sequence ID" value="MBL6456117.1"/>
    <property type="molecule type" value="Genomic_DNA"/>
</dbReference>
<dbReference type="Proteomes" id="UP000606490">
    <property type="component" value="Unassembled WGS sequence"/>
</dbReference>
<sequence length="390" mass="42317">MPPDTSPASPAIHQPWPLRDKIAFVGIGTTRYGNFPETDSYGLGCEALNAALDDAGLKPSEIDGLIVNRIPSYERFAEIMGINPQYCLLTEAPGRFSGVSLALAAQAIASGAAETIALVYGNNGRSVRMLYGGGDSQWSPWGMTSPGAIHAMMWQRHMHEFGTTHADLGPVSVAFRHHACLNPDAVMHGRPITLEDHAAARPICEPLKLLDYCLINDGAVAWIMTSAERARDLRRPAVLLSGYARQDAFHYGSAPADDFWYPNLSATRSVYDRAGFGRDDIQGLGIYDNFSPTVMFSLEGLGFCKQGESGDFVRDGTLQLGTDGAKGGRWPTNTSGGHLSDSYMQGWGIIAECVRQLRDDCGDRQIPNAQAMQYICATNIAQSLILRRDA</sequence>
<dbReference type="InterPro" id="IPR016039">
    <property type="entry name" value="Thiolase-like"/>
</dbReference>
<organism evidence="2 3">
    <name type="scientific">Belnapia mucosa</name>
    <dbReference type="NCBI Taxonomy" id="2804532"/>
    <lineage>
        <taxon>Bacteria</taxon>
        <taxon>Pseudomonadati</taxon>
        <taxon>Pseudomonadota</taxon>
        <taxon>Alphaproteobacteria</taxon>
        <taxon>Acetobacterales</taxon>
        <taxon>Roseomonadaceae</taxon>
        <taxon>Belnapia</taxon>
    </lineage>
</organism>
<dbReference type="InterPro" id="IPR002155">
    <property type="entry name" value="Thiolase"/>
</dbReference>